<keyword evidence="3" id="KW-0238">DNA-binding</keyword>
<dbReference type="FunFam" id="1.10.10.10:FF:000001">
    <property type="entry name" value="LysR family transcriptional regulator"/>
    <property type="match status" value="1"/>
</dbReference>
<dbReference type="GO" id="GO:0043565">
    <property type="term" value="F:sequence-specific DNA binding"/>
    <property type="evidence" value="ECO:0007669"/>
    <property type="project" value="TreeGrafter"/>
</dbReference>
<evidence type="ECO:0000256" key="3">
    <source>
        <dbReference type="ARBA" id="ARBA00023125"/>
    </source>
</evidence>
<gene>
    <name evidence="6" type="ORF">SFSGTM_11190</name>
</gene>
<dbReference type="PROSITE" id="PS50931">
    <property type="entry name" value="HTH_LYSR"/>
    <property type="match status" value="1"/>
</dbReference>
<dbReference type="RefSeq" id="WP_162084347.1">
    <property type="nucleotide sequence ID" value="NZ_AP021881.1"/>
</dbReference>
<accession>A0A809RNM4</accession>
<evidence type="ECO:0000256" key="2">
    <source>
        <dbReference type="ARBA" id="ARBA00023015"/>
    </source>
</evidence>
<comment type="similarity">
    <text evidence="1">Belongs to the LysR transcriptional regulatory family.</text>
</comment>
<reference evidence="7" key="1">
    <citation type="submission" date="2019-11" db="EMBL/GenBank/DDBJ databases">
        <title>Isolation and characterization of a novel species in the genus Sulfuriferula.</title>
        <authorList>
            <person name="Mochizuki J."/>
            <person name="Kojima H."/>
            <person name="Fukui M."/>
        </authorList>
    </citation>
    <scope>NUCLEOTIDE SEQUENCE [LARGE SCALE GENOMIC DNA]</scope>
    <source>
        <strain evidence="7">SGTM</strain>
    </source>
</reference>
<protein>
    <submittedName>
        <fullName evidence="6">LysR family transcriptional regulator</fullName>
    </submittedName>
</protein>
<feature type="domain" description="HTH lysR-type" evidence="5">
    <location>
        <begin position="1"/>
        <end position="61"/>
    </location>
</feature>
<dbReference type="EMBL" id="AP021881">
    <property type="protein sequence ID" value="BBP00411.1"/>
    <property type="molecule type" value="Genomic_DNA"/>
</dbReference>
<dbReference type="SUPFAM" id="SSF53850">
    <property type="entry name" value="Periplasmic binding protein-like II"/>
    <property type="match status" value="1"/>
</dbReference>
<dbReference type="Pfam" id="PF03466">
    <property type="entry name" value="LysR_substrate"/>
    <property type="match status" value="1"/>
</dbReference>
<sequence length="299" mass="33247">MRGSEFAELRAFIEVVEHGNFSRAASALGLAPSTLSQTIRVLEQRLGVRLLQRTTRSVSLTEAGEHLLARIQPAFETLDAAVESINDFRDMPMGTLRLSVSHIPAQMILAPMLKGFLAAYPAINLDISVDNANVDIVKGRYDAGIRHGSMIAQDMVMVKASAPSRMIAVASPEYLAKHAMPESPQDLQHHACVCFRRGNQQMLLWEFEKAHKKIEVGVNGPLIVNEVDLMVKAACDGIGIGYMAETYMSQYIAQGRLIPILTDWSPTYDSWYLYYSSRHHLSAPLKAFIQFLRDSLSKN</sequence>
<keyword evidence="2" id="KW-0805">Transcription regulation</keyword>
<dbReference type="Pfam" id="PF00126">
    <property type="entry name" value="HTH_1"/>
    <property type="match status" value="1"/>
</dbReference>
<dbReference type="InterPro" id="IPR005119">
    <property type="entry name" value="LysR_subst-bd"/>
</dbReference>
<dbReference type="KEGG" id="sniv:SFSGTM_11190"/>
<dbReference type="GO" id="GO:0003700">
    <property type="term" value="F:DNA-binding transcription factor activity"/>
    <property type="evidence" value="ECO:0007669"/>
    <property type="project" value="InterPro"/>
</dbReference>
<evidence type="ECO:0000259" key="5">
    <source>
        <dbReference type="PROSITE" id="PS50931"/>
    </source>
</evidence>
<dbReference type="InterPro" id="IPR036388">
    <property type="entry name" value="WH-like_DNA-bd_sf"/>
</dbReference>
<dbReference type="GO" id="GO:0006351">
    <property type="term" value="P:DNA-templated transcription"/>
    <property type="evidence" value="ECO:0007669"/>
    <property type="project" value="TreeGrafter"/>
</dbReference>
<dbReference type="PANTHER" id="PTHR30537">
    <property type="entry name" value="HTH-TYPE TRANSCRIPTIONAL REGULATOR"/>
    <property type="match status" value="1"/>
</dbReference>
<dbReference type="Proteomes" id="UP000463939">
    <property type="component" value="Chromosome"/>
</dbReference>
<name>A0A809RNM4_9PROT</name>
<dbReference type="InterPro" id="IPR058163">
    <property type="entry name" value="LysR-type_TF_proteobact-type"/>
</dbReference>
<organism evidence="6 7">
    <name type="scientific">Sulfuriferula nivalis</name>
    <dbReference type="NCBI Taxonomy" id="2675298"/>
    <lineage>
        <taxon>Bacteria</taxon>
        <taxon>Pseudomonadati</taxon>
        <taxon>Pseudomonadota</taxon>
        <taxon>Betaproteobacteria</taxon>
        <taxon>Nitrosomonadales</taxon>
        <taxon>Sulfuricellaceae</taxon>
        <taxon>Sulfuriferula</taxon>
    </lineage>
</organism>
<evidence type="ECO:0000313" key="7">
    <source>
        <dbReference type="Proteomes" id="UP000463939"/>
    </source>
</evidence>
<evidence type="ECO:0000256" key="1">
    <source>
        <dbReference type="ARBA" id="ARBA00009437"/>
    </source>
</evidence>
<dbReference type="CDD" id="cd08474">
    <property type="entry name" value="PBP2_CrgA_like_5"/>
    <property type="match status" value="1"/>
</dbReference>
<evidence type="ECO:0000256" key="4">
    <source>
        <dbReference type="ARBA" id="ARBA00023163"/>
    </source>
</evidence>
<keyword evidence="7" id="KW-1185">Reference proteome</keyword>
<dbReference type="InterPro" id="IPR036390">
    <property type="entry name" value="WH_DNA-bd_sf"/>
</dbReference>
<dbReference type="Gene3D" id="3.40.190.290">
    <property type="match status" value="1"/>
</dbReference>
<keyword evidence="4" id="KW-0804">Transcription</keyword>
<dbReference type="PANTHER" id="PTHR30537:SF1">
    <property type="entry name" value="HTH-TYPE TRANSCRIPTIONAL REGULATOR PGRR"/>
    <property type="match status" value="1"/>
</dbReference>
<evidence type="ECO:0000313" key="6">
    <source>
        <dbReference type="EMBL" id="BBP00411.1"/>
    </source>
</evidence>
<dbReference type="InterPro" id="IPR000847">
    <property type="entry name" value="LysR_HTH_N"/>
</dbReference>
<dbReference type="Gene3D" id="1.10.10.10">
    <property type="entry name" value="Winged helix-like DNA-binding domain superfamily/Winged helix DNA-binding domain"/>
    <property type="match status" value="1"/>
</dbReference>
<proteinExistence type="inferred from homology"/>
<dbReference type="SUPFAM" id="SSF46785">
    <property type="entry name" value="Winged helix' DNA-binding domain"/>
    <property type="match status" value="1"/>
</dbReference>
<dbReference type="AlphaFoldDB" id="A0A809RNM4"/>